<name>A0AA86UZ40_9EUKA</name>
<feature type="compositionally biased region" description="Low complexity" evidence="1">
    <location>
        <begin position="56"/>
        <end position="81"/>
    </location>
</feature>
<dbReference type="EMBL" id="CATOUU010001180">
    <property type="protein sequence ID" value="CAI9977890.1"/>
    <property type="molecule type" value="Genomic_DNA"/>
</dbReference>
<organism evidence="2">
    <name type="scientific">Hexamita inflata</name>
    <dbReference type="NCBI Taxonomy" id="28002"/>
    <lineage>
        <taxon>Eukaryota</taxon>
        <taxon>Metamonada</taxon>
        <taxon>Diplomonadida</taxon>
        <taxon>Hexamitidae</taxon>
        <taxon>Hexamitinae</taxon>
        <taxon>Hexamita</taxon>
    </lineage>
</organism>
<reference evidence="3 4" key="2">
    <citation type="submission" date="2024-07" db="EMBL/GenBank/DDBJ databases">
        <authorList>
            <person name="Akdeniz Z."/>
        </authorList>
    </citation>
    <scope>NUCLEOTIDE SEQUENCE [LARGE SCALE GENOMIC DNA]</scope>
</reference>
<accession>A0AA86UZ40</accession>
<dbReference type="Proteomes" id="UP001642409">
    <property type="component" value="Unassembled WGS sequence"/>
</dbReference>
<feature type="compositionally biased region" description="Basic and acidic residues" evidence="1">
    <location>
        <begin position="619"/>
        <end position="665"/>
    </location>
</feature>
<sequence>MKPKVIVFSKLSQIQRDTFYKILLKQNINFEYDQTNKTYSTIITTDKQLLMPKPVPIQTQQPTQPNIQQQQVQQRVQQQPQDNHIKPKTSYTLSTMTQLFKSNQLQIPDNKQISEQKEQAVTPQILQQPLGQDFKIIYQSKKQPDALKKSDLDKIKPIEKHQSEVTSPHMDQKFPPPPEPELLRPRAISQGQRKTQSSVLNNDSHVEEIDLYVEEGIQTSVIVTQKQPSILKRAQNETKSKADLRSKSASIVPKVVEKKTYIDLLNQYKQQQQFQKPLQSTKMSEPQGTFASLQQLENQDFVSTTVRDTAATSTKSSIKNPIEQVQKSTILPQKQLSSTQINNNKYSGLIQKPKMIDLSSKTEPLVSETVQQVPDSPALLIDPDAQLPVPDLFRPSSRSSEQQMFPFSTFRHLMGLNSAQPIPRLPSPLVIKIVQQFYKFCATVFNQIFCEVIIIDQKQNKVIRKQALYQNLLSPEHFLAFFFTSCPEIFPNDTPSFLHQFLAQLDSQNVVLLSFLELLQQKTVKVLIFGSLFTYGLEAKTDSYLNVQQLVEIINKSFVNNKETSTQEAKEFVLFLNQRVNNLKYQGVQYQELIQFALEFLKKTDITSYESLFQQQNHEITETRETRTETREMREQSREQFRNELREQTRDQKEDKYENTSKETQKNLTQIGSQINVPGFNTDFMLDVYSFQTFEAGMKMILPSIVSVLDKQTQEKVQIQLLQALQKVIQGECGKASQMFTDICAFENIVQLGKIYEFCIELVKWCANE</sequence>
<evidence type="ECO:0000256" key="1">
    <source>
        <dbReference type="SAM" id="MobiDB-lite"/>
    </source>
</evidence>
<feature type="region of interest" description="Disordered" evidence="1">
    <location>
        <begin position="617"/>
        <end position="665"/>
    </location>
</feature>
<evidence type="ECO:0000313" key="2">
    <source>
        <dbReference type="EMBL" id="CAI9977890.1"/>
    </source>
</evidence>
<dbReference type="EMBL" id="CAXDID020000126">
    <property type="protein sequence ID" value="CAL6033872.1"/>
    <property type="molecule type" value="Genomic_DNA"/>
</dbReference>
<evidence type="ECO:0000313" key="4">
    <source>
        <dbReference type="Proteomes" id="UP001642409"/>
    </source>
</evidence>
<feature type="region of interest" description="Disordered" evidence="1">
    <location>
        <begin position="160"/>
        <end position="200"/>
    </location>
</feature>
<keyword evidence="4" id="KW-1185">Reference proteome</keyword>
<dbReference type="AlphaFoldDB" id="A0AA86UZ40"/>
<proteinExistence type="predicted"/>
<evidence type="ECO:0000313" key="3">
    <source>
        <dbReference type="EMBL" id="CAL6033872.1"/>
    </source>
</evidence>
<protein>
    <submittedName>
        <fullName evidence="2">Uncharacterized protein</fullName>
    </submittedName>
</protein>
<reference evidence="2" key="1">
    <citation type="submission" date="2023-06" db="EMBL/GenBank/DDBJ databases">
        <authorList>
            <person name="Kurt Z."/>
        </authorList>
    </citation>
    <scope>NUCLEOTIDE SEQUENCE</scope>
</reference>
<feature type="compositionally biased region" description="Polar residues" evidence="1">
    <location>
        <begin position="189"/>
        <end position="200"/>
    </location>
</feature>
<comment type="caution">
    <text evidence="2">The sequence shown here is derived from an EMBL/GenBank/DDBJ whole genome shotgun (WGS) entry which is preliminary data.</text>
</comment>
<gene>
    <name evidence="3" type="ORF">HINF_LOCUS35180</name>
    <name evidence="2" type="ORF">HINF_LOCUS65535</name>
</gene>
<feature type="region of interest" description="Disordered" evidence="1">
    <location>
        <begin position="56"/>
        <end position="87"/>
    </location>
</feature>